<reference evidence="2 3" key="1">
    <citation type="journal article" date="2017" name="Genome Announc.">
        <title>Draft Genome Sequence of a Sporulating and Motile Strain of Lachnotalea glycerini Isolated from Water in Quebec City, Canada.</title>
        <authorList>
            <person name="Maheux A.F."/>
            <person name="Boudreau D.K."/>
            <person name="Berube E."/>
            <person name="Boissinot M."/>
            <person name="Raymond F."/>
            <person name="Brodeur S."/>
            <person name="Corbeil J."/>
            <person name="Isabel S."/>
            <person name="Omar R.F."/>
            <person name="Bergeron M.G."/>
        </authorList>
    </citation>
    <scope>NUCLEOTIDE SEQUENCE [LARGE SCALE GENOMIC DNA]</scope>
    <source>
        <strain evidence="2 3">CCRI-19302</strain>
    </source>
</reference>
<dbReference type="RefSeq" id="WP_094378184.1">
    <property type="nucleotide sequence ID" value="NZ_NOKA02000001.1"/>
</dbReference>
<reference evidence="2" key="3">
    <citation type="submission" date="2018-07" db="EMBL/GenBank/DDBJ databases">
        <authorList>
            <person name="Quirk P.G."/>
            <person name="Krulwich T.A."/>
        </authorList>
    </citation>
    <scope>NUCLEOTIDE SEQUENCE</scope>
    <source>
        <strain evidence="2">CCRI-19302</strain>
    </source>
</reference>
<proteinExistence type="predicted"/>
<accession>A0A255I8U6</accession>
<dbReference type="AlphaFoldDB" id="A0A255I8U6"/>
<gene>
    <name evidence="1" type="ORF">C8E03_101343</name>
    <name evidence="2" type="ORF">CG710_001455</name>
</gene>
<protein>
    <submittedName>
        <fullName evidence="2">Uncharacterized protein</fullName>
    </submittedName>
</protein>
<evidence type="ECO:0000313" key="3">
    <source>
        <dbReference type="Proteomes" id="UP000216411"/>
    </source>
</evidence>
<evidence type="ECO:0000313" key="2">
    <source>
        <dbReference type="EMBL" id="RDY33217.1"/>
    </source>
</evidence>
<sequence>MNKLLFSNNKTLKLSNVLINKFILTDDEESFNLTVEQMQAYIKVKGALQIGPLIQRSIPLLILQIKWT</sequence>
<dbReference type="Proteomes" id="UP000247523">
    <property type="component" value="Unassembled WGS sequence"/>
</dbReference>
<name>A0A255I8U6_9FIRM</name>
<keyword evidence="3" id="KW-1185">Reference proteome</keyword>
<organism evidence="2 3">
    <name type="scientific">Lachnotalea glycerini</name>
    <dbReference type="NCBI Taxonomy" id="1763509"/>
    <lineage>
        <taxon>Bacteria</taxon>
        <taxon>Bacillati</taxon>
        <taxon>Bacillota</taxon>
        <taxon>Clostridia</taxon>
        <taxon>Lachnospirales</taxon>
        <taxon>Lachnospiraceae</taxon>
        <taxon>Lachnotalea</taxon>
    </lineage>
</organism>
<comment type="caution">
    <text evidence="2">The sequence shown here is derived from an EMBL/GenBank/DDBJ whole genome shotgun (WGS) entry which is preliminary data.</text>
</comment>
<dbReference type="EMBL" id="QICS01000001">
    <property type="protein sequence ID" value="PXV95713.1"/>
    <property type="molecule type" value="Genomic_DNA"/>
</dbReference>
<dbReference type="EMBL" id="NOKA02000001">
    <property type="protein sequence ID" value="RDY33217.1"/>
    <property type="molecule type" value="Genomic_DNA"/>
</dbReference>
<evidence type="ECO:0000313" key="1">
    <source>
        <dbReference type="EMBL" id="PXV95713.1"/>
    </source>
</evidence>
<dbReference type="Proteomes" id="UP000216411">
    <property type="component" value="Unassembled WGS sequence"/>
</dbReference>
<evidence type="ECO:0000313" key="4">
    <source>
        <dbReference type="Proteomes" id="UP000247523"/>
    </source>
</evidence>
<reference evidence="1 4" key="2">
    <citation type="submission" date="2018-05" db="EMBL/GenBank/DDBJ databases">
        <title>Genomic Encyclopedia of Type Strains, Phase IV (KMG-IV): sequencing the most valuable type-strain genomes for metagenomic binning, comparative biology and taxonomic classification.</title>
        <authorList>
            <person name="Goeker M."/>
        </authorList>
    </citation>
    <scope>NUCLEOTIDE SEQUENCE [LARGE SCALE GENOMIC DNA]</scope>
    <source>
        <strain evidence="1 4">DSM 28816</strain>
    </source>
</reference>